<dbReference type="SUPFAM" id="SSF56988">
    <property type="entry name" value="Anthrax protective antigen"/>
    <property type="match status" value="1"/>
</dbReference>
<proteinExistence type="predicted"/>
<dbReference type="InterPro" id="IPR003961">
    <property type="entry name" value="FN3_dom"/>
</dbReference>
<name>A0A3D9SCR4_9BACL</name>
<evidence type="ECO:0000256" key="1">
    <source>
        <dbReference type="ARBA" id="ARBA00022729"/>
    </source>
</evidence>
<keyword evidence="5" id="KW-1185">Reference proteome</keyword>
<comment type="caution">
    <text evidence="4">The sequence shown here is derived from an EMBL/GenBank/DDBJ whole genome shotgun (WGS) entry which is preliminary data.</text>
</comment>
<dbReference type="Proteomes" id="UP000256304">
    <property type="component" value="Unassembled WGS sequence"/>
</dbReference>
<dbReference type="PANTHER" id="PTHR46769">
    <property type="entry name" value="POLYCYSTIC KIDNEY AND HEPATIC DISEASE 1 (AUTOSOMAL RECESSIVE)-LIKE 1"/>
    <property type="match status" value="1"/>
</dbReference>
<feature type="domain" description="PA14" evidence="3">
    <location>
        <begin position="43"/>
        <end position="196"/>
    </location>
</feature>
<accession>A0A3D9SCR4</accession>
<dbReference type="EMBL" id="QTTN01000005">
    <property type="protein sequence ID" value="REE91382.1"/>
    <property type="molecule type" value="Genomic_DNA"/>
</dbReference>
<feature type="domain" description="Fibronectin type-III" evidence="2">
    <location>
        <begin position="1"/>
        <end position="37"/>
    </location>
</feature>
<keyword evidence="1" id="KW-0732">Signal</keyword>
<reference evidence="4 5" key="1">
    <citation type="submission" date="2018-08" db="EMBL/GenBank/DDBJ databases">
        <title>Genomic Encyclopedia of Type Strains, Phase III (KMG-III): the genomes of soil and plant-associated and newly described type strains.</title>
        <authorList>
            <person name="Whitman W."/>
        </authorList>
    </citation>
    <scope>NUCLEOTIDE SEQUENCE [LARGE SCALE GENOMIC DNA]</scope>
    <source>
        <strain evidence="4 5">CGMCC 1.10966</strain>
    </source>
</reference>
<evidence type="ECO:0000259" key="3">
    <source>
        <dbReference type="PROSITE" id="PS51820"/>
    </source>
</evidence>
<sequence>MSGLSASTAYTFTVKAKDAAGNVSAASSAVNMTTDTAGSGGSGGSGSVVWEYWTSISGTAVSSIPTGTTPTGTATLTSLEGPTNYGDNYGDRIRGYITPTTSGAYTFYIASDDASQLWLSTNNSPSNKTMIASVYECTGVREWNKNASQQSVSITLTAGVPYYFEVLHKDGGGGDNLAVGWTGPGISTITVIGASNISQY</sequence>
<dbReference type="PROSITE" id="PS51820">
    <property type="entry name" value="PA14"/>
    <property type="match status" value="1"/>
</dbReference>
<dbReference type="PANTHER" id="PTHR46769:SF2">
    <property type="entry name" value="FIBROCYSTIN-L ISOFORM 2 PRECURSOR-RELATED"/>
    <property type="match status" value="1"/>
</dbReference>
<dbReference type="InterPro" id="IPR037524">
    <property type="entry name" value="PA14/GLEYA"/>
</dbReference>
<dbReference type="Gene3D" id="2.60.120.1560">
    <property type="match status" value="1"/>
</dbReference>
<evidence type="ECO:0000259" key="2">
    <source>
        <dbReference type="PROSITE" id="PS50853"/>
    </source>
</evidence>
<dbReference type="AlphaFoldDB" id="A0A3D9SCR4"/>
<protein>
    <submittedName>
        <fullName evidence="4">PA14 domain-containing protein</fullName>
    </submittedName>
</protein>
<evidence type="ECO:0000313" key="5">
    <source>
        <dbReference type="Proteomes" id="UP000256304"/>
    </source>
</evidence>
<dbReference type="PROSITE" id="PS50853">
    <property type="entry name" value="FN3"/>
    <property type="match status" value="1"/>
</dbReference>
<organism evidence="4 5">
    <name type="scientific">Paenibacillus taihuensis</name>
    <dbReference type="NCBI Taxonomy" id="1156355"/>
    <lineage>
        <taxon>Bacteria</taxon>
        <taxon>Bacillati</taxon>
        <taxon>Bacillota</taxon>
        <taxon>Bacilli</taxon>
        <taxon>Bacillales</taxon>
        <taxon>Paenibacillaceae</taxon>
        <taxon>Paenibacillus</taxon>
    </lineage>
</organism>
<dbReference type="SMART" id="SM00758">
    <property type="entry name" value="PA14"/>
    <property type="match status" value="1"/>
</dbReference>
<gene>
    <name evidence="4" type="ORF">A8990_10587</name>
</gene>
<dbReference type="InterPro" id="IPR011658">
    <property type="entry name" value="PA14_dom"/>
</dbReference>
<evidence type="ECO:0000313" key="4">
    <source>
        <dbReference type="EMBL" id="REE91382.1"/>
    </source>
</evidence>
<dbReference type="InterPro" id="IPR052387">
    <property type="entry name" value="Fibrocystin"/>
</dbReference>
<dbReference type="Gene3D" id="2.60.40.10">
    <property type="entry name" value="Immunoglobulins"/>
    <property type="match status" value="1"/>
</dbReference>
<dbReference type="Pfam" id="PF07691">
    <property type="entry name" value="PA14"/>
    <property type="match status" value="1"/>
</dbReference>
<dbReference type="InterPro" id="IPR013783">
    <property type="entry name" value="Ig-like_fold"/>
</dbReference>